<dbReference type="Proteomes" id="UP001163387">
    <property type="component" value="Chromosome"/>
</dbReference>
<accession>A0ABN6T0D9</accession>
<organism evidence="2 3">
    <name type="scientific">Spiroplasma ixodetis</name>
    <dbReference type="NCBI Taxonomy" id="2141"/>
    <lineage>
        <taxon>Bacteria</taxon>
        <taxon>Bacillati</taxon>
        <taxon>Mycoplasmatota</taxon>
        <taxon>Mollicutes</taxon>
        <taxon>Entomoplasmatales</taxon>
        <taxon>Spiroplasmataceae</taxon>
        <taxon>Spiroplasma</taxon>
    </lineage>
</organism>
<dbReference type="RefSeq" id="WP_281749582.1">
    <property type="nucleotide sequence ID" value="NZ_AP026933.1"/>
</dbReference>
<gene>
    <name evidence="2" type="ORF">SHM_13500</name>
</gene>
<evidence type="ECO:0000256" key="1">
    <source>
        <dbReference type="SAM" id="MobiDB-lite"/>
    </source>
</evidence>
<name>A0ABN6T0D9_9MOLU</name>
<dbReference type="EMBL" id="AP026933">
    <property type="protein sequence ID" value="BDT03704.1"/>
    <property type="molecule type" value="Genomic_DNA"/>
</dbReference>
<evidence type="ECO:0000313" key="3">
    <source>
        <dbReference type="Proteomes" id="UP001163387"/>
    </source>
</evidence>
<protein>
    <recommendedName>
        <fullName evidence="4">Adhesin P54</fullName>
    </recommendedName>
</protein>
<reference evidence="2 3" key="1">
    <citation type="journal article" date="2022" name="Front. Microbiol.">
        <title>Male-killing mechanisms vary between Spiroplasma species.</title>
        <authorList>
            <person name="Arai H."/>
            <person name="Inoue M."/>
            <person name="Kageyama D."/>
        </authorList>
    </citation>
    <scope>NUCLEOTIDE SEQUENCE [LARGE SCALE GENOMIC DNA]</scope>
    <source>
        <strain evidence="3">sHm</strain>
    </source>
</reference>
<evidence type="ECO:0008006" key="4">
    <source>
        <dbReference type="Google" id="ProtNLM"/>
    </source>
</evidence>
<evidence type="ECO:0000313" key="2">
    <source>
        <dbReference type="EMBL" id="BDT03704.1"/>
    </source>
</evidence>
<keyword evidence="3" id="KW-1185">Reference proteome</keyword>
<feature type="compositionally biased region" description="Polar residues" evidence="1">
    <location>
        <begin position="427"/>
        <end position="438"/>
    </location>
</feature>
<proteinExistence type="predicted"/>
<feature type="region of interest" description="Disordered" evidence="1">
    <location>
        <begin position="419"/>
        <end position="451"/>
    </location>
</feature>
<sequence>MINTMEYLSCDKRNWYIDIPMIIAQKSTKLWLGKGFLFNSSKKEILDYLNEMNLKDKWLKKFYKFGLQNSLMGKVFIMIIINEDNSKSLKILPNSFCGRVAKYNEQEQSAEFYFINEQADSATLTWVTIQNGKVKYETYKDNNKDIILGSTRTKLKPNITPLKTYEIKNPFNYIPIFEITNLPIINLYGNTTTLNAYPDCTPVWDLIWDLNRVIRQKRLERELNVTTLFAALDNETVKEMQENGNIAENPKKDMFVNVGSAGYDKNGNGGMQIIQGDPKFSEYWLDYNGTAKAIFNGAGYDYDEHGNDVYTNKTQSMFNNKFDMETTEIKIAFYSAYFYRIFDLLLISENLWNGIGEKPYSFKFIPIAMTDQIVQDQIINSRLNNGTMTVTEAIGEYDNIDQLMAENKLENIINENQKLNKDLGGNDNEQTSTNSINETRSHEIKNATNND</sequence>